<dbReference type="SMART" id="SM00862">
    <property type="entry name" value="Trans_reg_C"/>
    <property type="match status" value="1"/>
</dbReference>
<accession>A0A0A3XJQ6</accession>
<dbReference type="Pfam" id="PF00072">
    <property type="entry name" value="Response_reg"/>
    <property type="match status" value="1"/>
</dbReference>
<dbReference type="SUPFAM" id="SSF52172">
    <property type="entry name" value="CheY-like"/>
    <property type="match status" value="1"/>
</dbReference>
<gene>
    <name evidence="11" type="ORF">MA20_45040</name>
</gene>
<dbReference type="RefSeq" id="WP_041960700.1">
    <property type="nucleotide sequence ID" value="NZ_JANUDC010000001.1"/>
</dbReference>
<dbReference type="Gene3D" id="3.40.50.2300">
    <property type="match status" value="1"/>
</dbReference>
<dbReference type="Gene3D" id="6.10.250.690">
    <property type="match status" value="1"/>
</dbReference>
<dbReference type="InterPro" id="IPR001789">
    <property type="entry name" value="Sig_transdc_resp-reg_receiver"/>
</dbReference>
<dbReference type="InterPro" id="IPR036388">
    <property type="entry name" value="WH-like_DNA-bd_sf"/>
</dbReference>
<feature type="compositionally biased region" description="Basic and acidic residues" evidence="8">
    <location>
        <begin position="9"/>
        <end position="25"/>
    </location>
</feature>
<feature type="domain" description="Response regulatory" evidence="9">
    <location>
        <begin position="44"/>
        <end position="156"/>
    </location>
</feature>
<keyword evidence="5" id="KW-0804">Transcription</keyword>
<keyword evidence="4 7" id="KW-0238">DNA-binding</keyword>
<evidence type="ECO:0000256" key="5">
    <source>
        <dbReference type="ARBA" id="ARBA00023163"/>
    </source>
</evidence>
<name>A0A0A3XJQ6_BRAJP</name>
<dbReference type="GO" id="GO:0005829">
    <property type="term" value="C:cytosol"/>
    <property type="evidence" value="ECO:0007669"/>
    <property type="project" value="TreeGrafter"/>
</dbReference>
<dbReference type="InterPro" id="IPR001867">
    <property type="entry name" value="OmpR/PhoB-type_DNA-bd"/>
</dbReference>
<evidence type="ECO:0000313" key="11">
    <source>
        <dbReference type="EMBL" id="KGT73396.1"/>
    </source>
</evidence>
<keyword evidence="3" id="KW-0805">Transcription regulation</keyword>
<evidence type="ECO:0000256" key="2">
    <source>
        <dbReference type="ARBA" id="ARBA00023012"/>
    </source>
</evidence>
<dbReference type="InterPro" id="IPR016032">
    <property type="entry name" value="Sig_transdc_resp-reg_C-effctor"/>
</dbReference>
<reference evidence="11 12" key="1">
    <citation type="submission" date="2014-09" db="EMBL/GenBank/DDBJ databases">
        <title>Draft genome of Bradyrhizobium japonicum Is-34.</title>
        <authorList>
            <person name="Tsurumaru H."/>
            <person name="Yamakawa T."/>
            <person name="Hashimoto S."/>
            <person name="Okizaki K."/>
            <person name="Kanesaki Y."/>
            <person name="Yoshikawa H."/>
            <person name="Yajima S."/>
        </authorList>
    </citation>
    <scope>NUCLEOTIDE SEQUENCE [LARGE SCALE GENOMIC DNA]</scope>
    <source>
        <strain evidence="11 12">Is-34</strain>
    </source>
</reference>
<dbReference type="Proteomes" id="UP000030377">
    <property type="component" value="Unassembled WGS sequence"/>
</dbReference>
<feature type="region of interest" description="Disordered" evidence="8">
    <location>
        <begin position="1"/>
        <end position="34"/>
    </location>
</feature>
<keyword evidence="2" id="KW-0902">Two-component regulatory system</keyword>
<dbReference type="InterPro" id="IPR039420">
    <property type="entry name" value="WalR-like"/>
</dbReference>
<dbReference type="Pfam" id="PF00486">
    <property type="entry name" value="Trans_reg_C"/>
    <property type="match status" value="1"/>
</dbReference>
<evidence type="ECO:0000259" key="9">
    <source>
        <dbReference type="PROSITE" id="PS50110"/>
    </source>
</evidence>
<organism evidence="11 12">
    <name type="scientific">Bradyrhizobium japonicum</name>
    <dbReference type="NCBI Taxonomy" id="375"/>
    <lineage>
        <taxon>Bacteria</taxon>
        <taxon>Pseudomonadati</taxon>
        <taxon>Pseudomonadota</taxon>
        <taxon>Alphaproteobacteria</taxon>
        <taxon>Hyphomicrobiales</taxon>
        <taxon>Nitrobacteraceae</taxon>
        <taxon>Bradyrhizobium</taxon>
    </lineage>
</organism>
<evidence type="ECO:0000256" key="1">
    <source>
        <dbReference type="ARBA" id="ARBA00022553"/>
    </source>
</evidence>
<dbReference type="SMART" id="SM00448">
    <property type="entry name" value="REC"/>
    <property type="match status" value="1"/>
</dbReference>
<dbReference type="PROSITE" id="PS50110">
    <property type="entry name" value="RESPONSE_REGULATORY"/>
    <property type="match status" value="1"/>
</dbReference>
<dbReference type="InterPro" id="IPR011006">
    <property type="entry name" value="CheY-like_superfamily"/>
</dbReference>
<evidence type="ECO:0000256" key="3">
    <source>
        <dbReference type="ARBA" id="ARBA00023015"/>
    </source>
</evidence>
<dbReference type="CDD" id="cd00383">
    <property type="entry name" value="trans_reg_C"/>
    <property type="match status" value="1"/>
</dbReference>
<feature type="modified residue" description="4-aspartylphosphate" evidence="6">
    <location>
        <position position="92"/>
    </location>
</feature>
<dbReference type="Gene3D" id="1.10.10.10">
    <property type="entry name" value="Winged helix-like DNA-binding domain superfamily/Winged helix DNA-binding domain"/>
    <property type="match status" value="1"/>
</dbReference>
<dbReference type="GO" id="GO:0032993">
    <property type="term" value="C:protein-DNA complex"/>
    <property type="evidence" value="ECO:0007669"/>
    <property type="project" value="TreeGrafter"/>
</dbReference>
<comment type="caution">
    <text evidence="11">The sequence shown here is derived from an EMBL/GenBank/DDBJ whole genome shotgun (WGS) entry which is preliminary data.</text>
</comment>
<evidence type="ECO:0000313" key="12">
    <source>
        <dbReference type="Proteomes" id="UP000030377"/>
    </source>
</evidence>
<proteinExistence type="predicted"/>
<dbReference type="PROSITE" id="PS51755">
    <property type="entry name" value="OMPR_PHOB"/>
    <property type="match status" value="1"/>
</dbReference>
<dbReference type="eggNOG" id="COG0745">
    <property type="taxonomic scope" value="Bacteria"/>
</dbReference>
<dbReference type="STRING" id="375.BKD09_RS39085"/>
<evidence type="ECO:0000259" key="10">
    <source>
        <dbReference type="PROSITE" id="PS51755"/>
    </source>
</evidence>
<dbReference type="GO" id="GO:0000156">
    <property type="term" value="F:phosphorelay response regulator activity"/>
    <property type="evidence" value="ECO:0007669"/>
    <property type="project" value="TreeGrafter"/>
</dbReference>
<evidence type="ECO:0000256" key="4">
    <source>
        <dbReference type="ARBA" id="ARBA00023125"/>
    </source>
</evidence>
<dbReference type="GO" id="GO:0000976">
    <property type="term" value="F:transcription cis-regulatory region binding"/>
    <property type="evidence" value="ECO:0007669"/>
    <property type="project" value="TreeGrafter"/>
</dbReference>
<feature type="domain" description="OmpR/PhoB-type" evidence="10">
    <location>
        <begin position="169"/>
        <end position="267"/>
    </location>
</feature>
<dbReference type="EMBL" id="JRPN01000048">
    <property type="protein sequence ID" value="KGT73396.1"/>
    <property type="molecule type" value="Genomic_DNA"/>
</dbReference>
<evidence type="ECO:0000256" key="7">
    <source>
        <dbReference type="PROSITE-ProRule" id="PRU01091"/>
    </source>
</evidence>
<dbReference type="GO" id="GO:0006355">
    <property type="term" value="P:regulation of DNA-templated transcription"/>
    <property type="evidence" value="ECO:0007669"/>
    <property type="project" value="InterPro"/>
</dbReference>
<protein>
    <submittedName>
        <fullName evidence="11">PadR family transcriptional regulator</fullName>
    </submittedName>
</protein>
<evidence type="ECO:0000256" key="6">
    <source>
        <dbReference type="PROSITE-ProRule" id="PRU00169"/>
    </source>
</evidence>
<dbReference type="PANTHER" id="PTHR48111">
    <property type="entry name" value="REGULATOR OF RPOS"/>
    <property type="match status" value="1"/>
</dbReference>
<feature type="DNA-binding region" description="OmpR/PhoB-type" evidence="7">
    <location>
        <begin position="169"/>
        <end position="267"/>
    </location>
</feature>
<evidence type="ECO:0000256" key="8">
    <source>
        <dbReference type="SAM" id="MobiDB-lite"/>
    </source>
</evidence>
<dbReference type="SUPFAM" id="SSF46894">
    <property type="entry name" value="C-terminal effector domain of the bipartite response regulators"/>
    <property type="match status" value="1"/>
</dbReference>
<sequence length="271" mass="29954">MNVRSQDGALRDDSKFQAESQEHKTSKIVTDSALQQSRPAGRERLIVVEDDPVTRTMLVGYFNENNFDVVGAGSCAECRQALRSRTDLVFLDVQLPDGDGFELAKEIQATSNAGIIFVTRRDTDVDRILGLEIAGDHYVTKPINLRDLLARARSVLRRRSIDRKAARNHNSIAFGDWIIDLTRRELLGSDGKPVALTRAEFDLLAALVGADGRPLSRDYLIEVVSNRQAEVDIRTVDALVARLRRKLVGSGTPVIATVTGVGYKLALSERL</sequence>
<dbReference type="AlphaFoldDB" id="A0A0A3XJQ6"/>
<dbReference type="PANTHER" id="PTHR48111:SF4">
    <property type="entry name" value="DNA-BINDING DUAL TRANSCRIPTIONAL REGULATOR OMPR"/>
    <property type="match status" value="1"/>
</dbReference>
<keyword evidence="1 6" id="KW-0597">Phosphoprotein</keyword>